<evidence type="ECO:0008006" key="5">
    <source>
        <dbReference type="Google" id="ProtNLM"/>
    </source>
</evidence>
<feature type="compositionally biased region" description="Polar residues" evidence="1">
    <location>
        <begin position="70"/>
        <end position="89"/>
    </location>
</feature>
<proteinExistence type="predicted"/>
<keyword evidence="2" id="KW-0812">Transmembrane</keyword>
<feature type="transmembrane region" description="Helical" evidence="2">
    <location>
        <begin position="15"/>
        <end position="37"/>
    </location>
</feature>
<feature type="region of interest" description="Disordered" evidence="1">
    <location>
        <begin position="61"/>
        <end position="96"/>
    </location>
</feature>
<comment type="caution">
    <text evidence="3">The sequence shown here is derived from an EMBL/GenBank/DDBJ whole genome shotgun (WGS) entry which is preliminary data.</text>
</comment>
<dbReference type="AlphaFoldDB" id="A0AAV0UEY4"/>
<dbReference type="Proteomes" id="UP001162029">
    <property type="component" value="Unassembled WGS sequence"/>
</dbReference>
<dbReference type="EMBL" id="CANTFM010001073">
    <property type="protein sequence ID" value="CAI5734693.1"/>
    <property type="molecule type" value="Genomic_DNA"/>
</dbReference>
<organism evidence="3 4">
    <name type="scientific">Peronospora destructor</name>
    <dbReference type="NCBI Taxonomy" id="86335"/>
    <lineage>
        <taxon>Eukaryota</taxon>
        <taxon>Sar</taxon>
        <taxon>Stramenopiles</taxon>
        <taxon>Oomycota</taxon>
        <taxon>Peronosporomycetes</taxon>
        <taxon>Peronosporales</taxon>
        <taxon>Peronosporaceae</taxon>
        <taxon>Peronospora</taxon>
    </lineage>
</organism>
<evidence type="ECO:0000256" key="2">
    <source>
        <dbReference type="SAM" id="Phobius"/>
    </source>
</evidence>
<reference evidence="3" key="1">
    <citation type="submission" date="2022-12" db="EMBL/GenBank/DDBJ databases">
        <authorList>
            <person name="Webb A."/>
        </authorList>
    </citation>
    <scope>NUCLEOTIDE SEQUENCE</scope>
    <source>
        <strain evidence="3">Pd1</strain>
    </source>
</reference>
<feature type="compositionally biased region" description="Acidic residues" evidence="1">
    <location>
        <begin position="219"/>
        <end position="230"/>
    </location>
</feature>
<keyword evidence="2" id="KW-0472">Membrane</keyword>
<feature type="compositionally biased region" description="Polar residues" evidence="1">
    <location>
        <begin position="257"/>
        <end position="269"/>
    </location>
</feature>
<evidence type="ECO:0000313" key="4">
    <source>
        <dbReference type="Proteomes" id="UP001162029"/>
    </source>
</evidence>
<protein>
    <recommendedName>
        <fullName evidence="5">Transmembrane protein</fullName>
    </recommendedName>
</protein>
<feature type="compositionally biased region" description="Low complexity" evidence="1">
    <location>
        <begin position="231"/>
        <end position="240"/>
    </location>
</feature>
<feature type="region of interest" description="Disordered" evidence="1">
    <location>
        <begin position="206"/>
        <end position="269"/>
    </location>
</feature>
<keyword evidence="2" id="KW-1133">Transmembrane helix</keyword>
<keyword evidence="4" id="KW-1185">Reference proteome</keyword>
<evidence type="ECO:0000313" key="3">
    <source>
        <dbReference type="EMBL" id="CAI5734693.1"/>
    </source>
</evidence>
<accession>A0AAV0UEY4</accession>
<evidence type="ECO:0000256" key="1">
    <source>
        <dbReference type="SAM" id="MobiDB-lite"/>
    </source>
</evidence>
<gene>
    <name evidence="3" type="ORF">PDE001_LOCUS5791</name>
</gene>
<feature type="region of interest" description="Disordered" evidence="1">
    <location>
        <begin position="127"/>
        <end position="169"/>
    </location>
</feature>
<sequence length="269" mass="28979">MQGNSQLRLRQQAKAMAVAFGVVIAITVGLLCVSSSFPELKEEDEAYHMTQYLRALDQSAFAEETERESQSTMPVTMPPTNTLSTTPAHQVTREAEQGQIRHLLLGRTIGALLSAISPMQNRNPMTQRNRLRSTMPPANTLTIPARVEAERKENTTNSSPGFTEAESGDASEEIFHAAASRADKNAEAGAGSAAMSDDVEVGDIDAQMHNGEWVVAPQETEESDSEDSDSSSDSNGCSSEDSVDRGSDSDSSDSVSINCNESTSIMNKW</sequence>
<name>A0AAV0UEY4_9STRA</name>